<dbReference type="EMBL" id="CM008046">
    <property type="protein sequence ID" value="PVH66999.1"/>
    <property type="molecule type" value="Genomic_DNA"/>
</dbReference>
<dbReference type="Gramene" id="PVH66999">
    <property type="protein sequence ID" value="PVH66999"/>
    <property type="gene ID" value="PAHAL_1G405700"/>
</dbReference>
<dbReference type="AlphaFoldDB" id="A0A2T8KXZ9"/>
<name>A0A2T8KXZ9_9POAL</name>
<proteinExistence type="predicted"/>
<protein>
    <submittedName>
        <fullName evidence="1">Uncharacterized protein</fullName>
    </submittedName>
</protein>
<dbReference type="Proteomes" id="UP000243499">
    <property type="component" value="Chromosome 1"/>
</dbReference>
<gene>
    <name evidence="1" type="ORF">PAHAL_1G405700</name>
</gene>
<evidence type="ECO:0000313" key="1">
    <source>
        <dbReference type="EMBL" id="PVH66999.1"/>
    </source>
</evidence>
<accession>A0A2T8KXZ9</accession>
<reference evidence="1" key="1">
    <citation type="submission" date="2018-04" db="EMBL/GenBank/DDBJ databases">
        <title>WGS assembly of Panicum hallii.</title>
        <authorList>
            <person name="Lovell J."/>
            <person name="Jenkins J."/>
            <person name="Lowry D."/>
            <person name="Mamidi S."/>
            <person name="Sreedasyam A."/>
            <person name="Weng X."/>
            <person name="Barry K."/>
            <person name="Bonette J."/>
            <person name="Campitelli B."/>
            <person name="Daum C."/>
            <person name="Gordon S."/>
            <person name="Gould B."/>
            <person name="Lipzen A."/>
            <person name="Macqueen A."/>
            <person name="Palacio-Mejia J."/>
            <person name="Plott C."/>
            <person name="Shakirov E."/>
            <person name="Shu S."/>
            <person name="Yoshinaga Y."/>
            <person name="Zane M."/>
            <person name="Rokhsar D."/>
            <person name="Grimwood J."/>
            <person name="Schmutz J."/>
            <person name="Juenger T."/>
        </authorList>
    </citation>
    <scope>NUCLEOTIDE SEQUENCE [LARGE SCALE GENOMIC DNA]</scope>
    <source>
        <strain evidence="1">FIL2</strain>
    </source>
</reference>
<sequence>MMLVKATLLVVQINLRSACKTPRRILLAQNRDFSVWILMHLHLNSICKQNWDPPTISAHFMIKHIFGDRISIVYCHFISCL</sequence>
<organism evidence="1">
    <name type="scientific">Panicum hallii</name>
    <dbReference type="NCBI Taxonomy" id="206008"/>
    <lineage>
        <taxon>Eukaryota</taxon>
        <taxon>Viridiplantae</taxon>
        <taxon>Streptophyta</taxon>
        <taxon>Embryophyta</taxon>
        <taxon>Tracheophyta</taxon>
        <taxon>Spermatophyta</taxon>
        <taxon>Magnoliopsida</taxon>
        <taxon>Liliopsida</taxon>
        <taxon>Poales</taxon>
        <taxon>Poaceae</taxon>
        <taxon>PACMAD clade</taxon>
        <taxon>Panicoideae</taxon>
        <taxon>Panicodae</taxon>
        <taxon>Paniceae</taxon>
        <taxon>Panicinae</taxon>
        <taxon>Panicum</taxon>
        <taxon>Panicum sect. Panicum</taxon>
    </lineage>
</organism>